<gene>
    <name evidence="1" type="ORF">HNP60_001966</name>
</gene>
<sequence>MTLEEAQKAADIIGTADGGCTTCINRLIKRFEAAFPEFELVRTSEEINEQPEWSDDPDDADFIGYRVIARLRQESPPC</sequence>
<organism evidence="1 2">
    <name type="scientific">Sphingobium lignivorans</name>
    <dbReference type="NCBI Taxonomy" id="2735886"/>
    <lineage>
        <taxon>Bacteria</taxon>
        <taxon>Pseudomonadati</taxon>
        <taxon>Pseudomonadota</taxon>
        <taxon>Alphaproteobacteria</taxon>
        <taxon>Sphingomonadales</taxon>
        <taxon>Sphingomonadaceae</taxon>
        <taxon>Sphingobium</taxon>
    </lineage>
</organism>
<comment type="caution">
    <text evidence="1">The sequence shown here is derived from an EMBL/GenBank/DDBJ whole genome shotgun (WGS) entry which is preliminary data.</text>
</comment>
<reference evidence="1 2" key="1">
    <citation type="submission" date="2020-08" db="EMBL/GenBank/DDBJ databases">
        <title>Exploring microbial biodiversity for novel pathways involved in the catabolism of aromatic compounds derived from lignin.</title>
        <authorList>
            <person name="Elkins J."/>
        </authorList>
    </citation>
    <scope>NUCLEOTIDE SEQUENCE [LARGE SCALE GENOMIC DNA]</scope>
    <source>
        <strain evidence="1 2">B1D3A</strain>
    </source>
</reference>
<dbReference type="EMBL" id="JACHKA010000001">
    <property type="protein sequence ID" value="MBB5985992.1"/>
    <property type="molecule type" value="Genomic_DNA"/>
</dbReference>
<evidence type="ECO:0000313" key="1">
    <source>
        <dbReference type="EMBL" id="MBB5985992.1"/>
    </source>
</evidence>
<keyword evidence="2" id="KW-1185">Reference proteome</keyword>
<evidence type="ECO:0008006" key="3">
    <source>
        <dbReference type="Google" id="ProtNLM"/>
    </source>
</evidence>
<proteinExistence type="predicted"/>
<name>A0ABR6NFD5_9SPHN</name>
<dbReference type="Proteomes" id="UP001138540">
    <property type="component" value="Unassembled WGS sequence"/>
</dbReference>
<protein>
    <recommendedName>
        <fullName evidence="3">HMA domain-containing protein</fullName>
    </recommendedName>
</protein>
<accession>A0ABR6NFD5</accession>
<dbReference type="RefSeq" id="WP_184153018.1">
    <property type="nucleotide sequence ID" value="NZ_JACHKA010000001.1"/>
</dbReference>
<evidence type="ECO:0000313" key="2">
    <source>
        <dbReference type="Proteomes" id="UP001138540"/>
    </source>
</evidence>